<dbReference type="Pfam" id="PF25597">
    <property type="entry name" value="SH3_retrovirus"/>
    <property type="match status" value="1"/>
</dbReference>
<comment type="caution">
    <text evidence="3">The sequence shown here is derived from an EMBL/GenBank/DDBJ whole genome shotgun (WGS) entry which is preliminary data.</text>
</comment>
<evidence type="ECO:0000259" key="2">
    <source>
        <dbReference type="Pfam" id="PF25597"/>
    </source>
</evidence>
<dbReference type="Pfam" id="PF22936">
    <property type="entry name" value="Pol_BBD"/>
    <property type="match status" value="1"/>
</dbReference>
<evidence type="ECO:0000313" key="3">
    <source>
        <dbReference type="EMBL" id="GJT74555.1"/>
    </source>
</evidence>
<dbReference type="PANTHER" id="PTHR47592:SF29">
    <property type="entry name" value="ZINC FINGER, CCHC-TYPE"/>
    <property type="match status" value="1"/>
</dbReference>
<dbReference type="InterPro" id="IPR054722">
    <property type="entry name" value="PolX-like_BBD"/>
</dbReference>
<feature type="domain" description="Retroviral polymerase SH3-like" evidence="2">
    <location>
        <begin position="349"/>
        <end position="411"/>
    </location>
</feature>
<dbReference type="InterPro" id="IPR057670">
    <property type="entry name" value="SH3_retrovirus"/>
</dbReference>
<dbReference type="EMBL" id="BQNB010018451">
    <property type="protein sequence ID" value="GJT74555.1"/>
    <property type="molecule type" value="Genomic_DNA"/>
</dbReference>
<dbReference type="PANTHER" id="PTHR47592">
    <property type="entry name" value="PBF68 PROTEIN"/>
    <property type="match status" value="1"/>
</dbReference>
<reference evidence="3" key="1">
    <citation type="journal article" date="2022" name="Int. J. Mol. Sci.">
        <title>Draft Genome of Tanacetum Coccineum: Genomic Comparison of Closely Related Tanacetum-Family Plants.</title>
        <authorList>
            <person name="Yamashiro T."/>
            <person name="Shiraishi A."/>
            <person name="Nakayama K."/>
            <person name="Satake H."/>
        </authorList>
    </citation>
    <scope>NUCLEOTIDE SEQUENCE</scope>
</reference>
<protein>
    <submittedName>
        <fullName evidence="3">Zinc finger, CCHC-type containing protein</fullName>
    </submittedName>
</protein>
<evidence type="ECO:0000259" key="1">
    <source>
        <dbReference type="Pfam" id="PF22936"/>
    </source>
</evidence>
<proteinExistence type="predicted"/>
<organism evidence="3 4">
    <name type="scientific">Tanacetum coccineum</name>
    <dbReference type="NCBI Taxonomy" id="301880"/>
    <lineage>
        <taxon>Eukaryota</taxon>
        <taxon>Viridiplantae</taxon>
        <taxon>Streptophyta</taxon>
        <taxon>Embryophyta</taxon>
        <taxon>Tracheophyta</taxon>
        <taxon>Spermatophyta</taxon>
        <taxon>Magnoliopsida</taxon>
        <taxon>eudicotyledons</taxon>
        <taxon>Gunneridae</taxon>
        <taxon>Pentapetalae</taxon>
        <taxon>asterids</taxon>
        <taxon>campanulids</taxon>
        <taxon>Asterales</taxon>
        <taxon>Asteraceae</taxon>
        <taxon>Asteroideae</taxon>
        <taxon>Anthemideae</taxon>
        <taxon>Anthemidinae</taxon>
        <taxon>Tanacetum</taxon>
    </lineage>
</organism>
<dbReference type="Pfam" id="PF14223">
    <property type="entry name" value="Retrotran_gag_2"/>
    <property type="match status" value="1"/>
</dbReference>
<name>A0ABQ5GFP1_9ASTR</name>
<evidence type="ECO:0000313" key="4">
    <source>
        <dbReference type="Proteomes" id="UP001151760"/>
    </source>
</evidence>
<accession>A0ABQ5GFP1</accession>
<gene>
    <name evidence="3" type="ORF">Tco_1041280</name>
</gene>
<keyword evidence="4" id="KW-1185">Reference proteome</keyword>
<feature type="domain" description="Retrovirus-related Pol polyprotein from transposon TNT 1-94-like beta-barrel" evidence="1">
    <location>
        <begin position="225"/>
        <end position="267"/>
    </location>
</feature>
<reference evidence="3" key="2">
    <citation type="submission" date="2022-01" db="EMBL/GenBank/DDBJ databases">
        <authorList>
            <person name="Yamashiro T."/>
            <person name="Shiraishi A."/>
            <person name="Satake H."/>
            <person name="Nakayama K."/>
        </authorList>
    </citation>
    <scope>NUCLEOTIDE SEQUENCE</scope>
</reference>
<dbReference type="Proteomes" id="UP001151760">
    <property type="component" value="Unassembled WGS sequence"/>
</dbReference>
<sequence length="685" mass="78697">MAVAAMKHMASTFSKLDKFEGVNFRRWLKKMHFLLSGMSVVYVMTTLIPEDDENATMEQIKRRNKWENDDYVCRGLILNGMSDPLFDILQNVKSSKELWDSLEAKYMAGDASSKKFFVSNFINYKMTDSRPVIEQYKELGMLGKFTQHKMNMDEAIQISCIIDKLPPSWKDFKHTLKHKKEELTLIELGSHLRIEEFLRVHDSNKPKRNNVVAPSIVNMDDDVAWWVDSGAIVHVCKERCWFKIYESLNDGSILHMGNESTVLVYGRHVHYKRMQDMSKHGLFPAFDMDTEKYDASRFCYVYLLHSKDEALDKFKMFKTEVELQQKAMIKRFRTDRRGLSQGFWSEAMAVVRLPDPKLKTLGERGIECIFVGCAKHSKAFRFSVIEPNDSVSVNSIIELRDAISDENRFSSVLRPKAINDEMDSIMGNNTWVLVDIPPVCKPLGCKWIFKKKMKVDGTVEKFKARLIIHQMDVKTSFLNSELDEEAPKQWHQKFDEVVLSSGYLLNQADKCVYRKFDESGKGVIICLYVNDKLIFGIDQAQVEVTKEFLSSRFFIKDMWEADVILVSTPMDTSEKLRPNNGQAVSQLKYSRVIGCLMYAMTCTRPDVAFVVVKLSSCCPTTLAKAYSQMYNGKSRNLGVRHSMSRELIMNGVVSIEFVRSQQNLADHLTNGLARDLVLKSAEGKG</sequence>